<proteinExistence type="predicted"/>
<sequence>MKSQEGMNWVTKRQFASVDKLYDNEDNIEGFKAFAEKRYPVWKGR</sequence>
<organism evidence="1">
    <name type="scientific">uncultured Thiotrichaceae bacterium</name>
    <dbReference type="NCBI Taxonomy" id="298394"/>
    <lineage>
        <taxon>Bacteria</taxon>
        <taxon>Pseudomonadati</taxon>
        <taxon>Pseudomonadota</taxon>
        <taxon>Gammaproteobacteria</taxon>
        <taxon>Thiotrichales</taxon>
        <taxon>Thiotrichaceae</taxon>
        <taxon>environmental samples</taxon>
    </lineage>
</organism>
<dbReference type="AlphaFoldDB" id="A0A6S6SQH2"/>
<gene>
    <name evidence="1" type="ORF">HELGO_WM35701</name>
</gene>
<dbReference type="EMBL" id="CACVAV010000149">
    <property type="protein sequence ID" value="CAA6809451.1"/>
    <property type="molecule type" value="Genomic_DNA"/>
</dbReference>
<dbReference type="InterPro" id="IPR014748">
    <property type="entry name" value="Enoyl-CoA_hydra_C"/>
</dbReference>
<evidence type="ECO:0000313" key="1">
    <source>
        <dbReference type="EMBL" id="CAA6809451.1"/>
    </source>
</evidence>
<protein>
    <recommendedName>
        <fullName evidence="2">Enoyl-CoA hydratase</fullName>
    </recommendedName>
</protein>
<name>A0A6S6SQH2_9GAMM</name>
<reference evidence="1" key="1">
    <citation type="submission" date="2020-01" db="EMBL/GenBank/DDBJ databases">
        <authorList>
            <person name="Meier V. D."/>
            <person name="Meier V D."/>
        </authorList>
    </citation>
    <scope>NUCLEOTIDE SEQUENCE</scope>
    <source>
        <strain evidence="1">HLG_WM_MAG_08</strain>
    </source>
</reference>
<dbReference type="Gene3D" id="1.10.12.10">
    <property type="entry name" value="Lyase 2-enoyl-coa Hydratase, Chain A, domain 2"/>
    <property type="match status" value="1"/>
</dbReference>
<evidence type="ECO:0008006" key="2">
    <source>
        <dbReference type="Google" id="ProtNLM"/>
    </source>
</evidence>
<accession>A0A6S6SQH2</accession>